<evidence type="ECO:0000256" key="1">
    <source>
        <dbReference type="ARBA" id="ARBA00010016"/>
    </source>
</evidence>
<feature type="coiled-coil region" evidence="2">
    <location>
        <begin position="196"/>
        <end position="258"/>
    </location>
</feature>
<dbReference type="GO" id="GO:0051225">
    <property type="term" value="P:spindle assembly"/>
    <property type="evidence" value="ECO:0007669"/>
    <property type="project" value="TreeGrafter"/>
</dbReference>
<evidence type="ECO:0000256" key="2">
    <source>
        <dbReference type="SAM" id="Coils"/>
    </source>
</evidence>
<dbReference type="Proteomes" id="UP000266861">
    <property type="component" value="Unassembled WGS sequence"/>
</dbReference>
<sequence length="275" mass="32007">MHKKKKTREVSSRYLQNLNTNNNNNNNINNANENAEIKSTEDHEVKKKEIINKSNSFISKRPYNRPSGLNKSGNNQSTISLDDELIMLNARLMQWCFLNAKAEHAFDFQKQTVETQLKDAWELLIKKQNEMSTLCRKFTLEKEILELDIMLKSQANLLLQINQHLEHFKTRYIAFATALASTTTAMPITYILTGEFKHLTEEINKCSNALDETLQNWEKESSIIHNIANLIYKLYINIKEEIQELNECNSLLQEISEAEILETSLRIQKIEIMND</sequence>
<dbReference type="STRING" id="1348612.A0A397GVM0"/>
<protein>
    <submittedName>
        <fullName evidence="3">Uncharacterized protein</fullName>
    </submittedName>
</protein>
<proteinExistence type="inferred from homology"/>
<comment type="similarity">
    <text evidence="1">Belongs to the QWRF family.</text>
</comment>
<evidence type="ECO:0000313" key="4">
    <source>
        <dbReference type="Proteomes" id="UP000266861"/>
    </source>
</evidence>
<dbReference type="InterPro" id="IPR007573">
    <property type="entry name" value="QWRF"/>
</dbReference>
<comment type="caution">
    <text evidence="3">The sequence shown here is derived from an EMBL/GenBank/DDBJ whole genome shotgun (WGS) entry which is preliminary data.</text>
</comment>
<dbReference type="PANTHER" id="PTHR31807">
    <property type="entry name" value="AUGMIN FAMILY MEMBER"/>
    <property type="match status" value="1"/>
</dbReference>
<organism evidence="3 4">
    <name type="scientific">Diversispora epigaea</name>
    <dbReference type="NCBI Taxonomy" id="1348612"/>
    <lineage>
        <taxon>Eukaryota</taxon>
        <taxon>Fungi</taxon>
        <taxon>Fungi incertae sedis</taxon>
        <taxon>Mucoromycota</taxon>
        <taxon>Glomeromycotina</taxon>
        <taxon>Glomeromycetes</taxon>
        <taxon>Diversisporales</taxon>
        <taxon>Diversisporaceae</taxon>
        <taxon>Diversispora</taxon>
    </lineage>
</organism>
<dbReference type="OrthoDB" id="5599902at2759"/>
<dbReference type="GO" id="GO:0005737">
    <property type="term" value="C:cytoplasm"/>
    <property type="evidence" value="ECO:0007669"/>
    <property type="project" value="TreeGrafter"/>
</dbReference>
<keyword evidence="2" id="KW-0175">Coiled coil</keyword>
<reference evidence="3 4" key="1">
    <citation type="submission" date="2018-08" db="EMBL/GenBank/DDBJ databases">
        <title>Genome and evolution of the arbuscular mycorrhizal fungus Diversispora epigaea (formerly Glomus versiforme) and its bacterial endosymbionts.</title>
        <authorList>
            <person name="Sun X."/>
            <person name="Fei Z."/>
            <person name="Harrison M."/>
        </authorList>
    </citation>
    <scope>NUCLEOTIDE SEQUENCE [LARGE SCALE GENOMIC DNA]</scope>
    <source>
        <strain evidence="3 4">IT104</strain>
    </source>
</reference>
<evidence type="ECO:0000313" key="3">
    <source>
        <dbReference type="EMBL" id="RHZ52110.1"/>
    </source>
</evidence>
<keyword evidence="4" id="KW-1185">Reference proteome</keyword>
<gene>
    <name evidence="3" type="ORF">Glove_465g39</name>
</gene>
<dbReference type="Pfam" id="PF04484">
    <property type="entry name" value="QWRF"/>
    <property type="match status" value="1"/>
</dbReference>
<dbReference type="GO" id="GO:0005880">
    <property type="term" value="C:nuclear microtubule"/>
    <property type="evidence" value="ECO:0007669"/>
    <property type="project" value="TreeGrafter"/>
</dbReference>
<dbReference type="GO" id="GO:0008017">
    <property type="term" value="F:microtubule binding"/>
    <property type="evidence" value="ECO:0007669"/>
    <property type="project" value="TreeGrafter"/>
</dbReference>
<dbReference type="PANTHER" id="PTHR31807:SF37">
    <property type="entry name" value="HAUS AUGMIN-LIKE COMPLEX SUBUNIT 8"/>
    <property type="match status" value="1"/>
</dbReference>
<dbReference type="AlphaFoldDB" id="A0A397GVM0"/>
<accession>A0A397GVM0</accession>
<name>A0A397GVM0_9GLOM</name>
<dbReference type="EMBL" id="PQFF01000407">
    <property type="protein sequence ID" value="RHZ52110.1"/>
    <property type="molecule type" value="Genomic_DNA"/>
</dbReference>